<protein>
    <submittedName>
        <fullName evidence="1">Uncharacterized protein</fullName>
    </submittedName>
</protein>
<gene>
    <name evidence="1" type="ORF">BCR33DRAFT_724938</name>
</gene>
<proteinExistence type="predicted"/>
<evidence type="ECO:0000313" key="1">
    <source>
        <dbReference type="EMBL" id="ORY28747.1"/>
    </source>
</evidence>
<dbReference type="AlphaFoldDB" id="A0A1Y2B2M1"/>
<keyword evidence="2" id="KW-1185">Reference proteome</keyword>
<comment type="caution">
    <text evidence="1">The sequence shown here is derived from an EMBL/GenBank/DDBJ whole genome shotgun (WGS) entry which is preliminary data.</text>
</comment>
<sequence>MATNQDPNIVCSNQATFDLCIGNWQSGGTTSICSGQVNGSKAQNICLCGQYFNQAYCYNSFCPQDPTTAQLNSLRASYCQLVPDFDPSLNKGLPAVTNQPGASAIAPATSGGVVAPTANAGSSNTGPVLTIPGSAGGLPTLTALPKNSGGVVGAVDATTATMCLISVLVALF</sequence>
<dbReference type="Proteomes" id="UP000193642">
    <property type="component" value="Unassembled WGS sequence"/>
</dbReference>
<evidence type="ECO:0000313" key="2">
    <source>
        <dbReference type="Proteomes" id="UP000193642"/>
    </source>
</evidence>
<dbReference type="OrthoDB" id="2097497at2759"/>
<organism evidence="1 2">
    <name type="scientific">Rhizoclosmatium globosum</name>
    <dbReference type="NCBI Taxonomy" id="329046"/>
    <lineage>
        <taxon>Eukaryota</taxon>
        <taxon>Fungi</taxon>
        <taxon>Fungi incertae sedis</taxon>
        <taxon>Chytridiomycota</taxon>
        <taxon>Chytridiomycota incertae sedis</taxon>
        <taxon>Chytridiomycetes</taxon>
        <taxon>Chytridiales</taxon>
        <taxon>Chytriomycetaceae</taxon>
        <taxon>Rhizoclosmatium</taxon>
    </lineage>
</organism>
<accession>A0A1Y2B2M1</accession>
<dbReference type="EMBL" id="MCGO01000092">
    <property type="protein sequence ID" value="ORY28747.1"/>
    <property type="molecule type" value="Genomic_DNA"/>
</dbReference>
<name>A0A1Y2B2M1_9FUNG</name>
<reference evidence="1 2" key="1">
    <citation type="submission" date="2016-07" db="EMBL/GenBank/DDBJ databases">
        <title>Pervasive Adenine N6-methylation of Active Genes in Fungi.</title>
        <authorList>
            <consortium name="DOE Joint Genome Institute"/>
            <person name="Mondo S.J."/>
            <person name="Dannebaum R.O."/>
            <person name="Kuo R.C."/>
            <person name="Labutti K."/>
            <person name="Haridas S."/>
            <person name="Kuo A."/>
            <person name="Salamov A."/>
            <person name="Ahrendt S.R."/>
            <person name="Lipzen A."/>
            <person name="Sullivan W."/>
            <person name="Andreopoulos W.B."/>
            <person name="Clum A."/>
            <person name="Lindquist E."/>
            <person name="Daum C."/>
            <person name="Ramamoorthy G.K."/>
            <person name="Gryganskyi A."/>
            <person name="Culley D."/>
            <person name="Magnuson J.K."/>
            <person name="James T.Y."/>
            <person name="O'Malley M.A."/>
            <person name="Stajich J.E."/>
            <person name="Spatafora J.W."/>
            <person name="Visel A."/>
            <person name="Grigoriev I.V."/>
        </authorList>
    </citation>
    <scope>NUCLEOTIDE SEQUENCE [LARGE SCALE GENOMIC DNA]</scope>
    <source>
        <strain evidence="1 2">JEL800</strain>
    </source>
</reference>